<organism evidence="11 12">
    <name type="scientific">Haladaptatus pallidirubidus</name>
    <dbReference type="NCBI Taxonomy" id="1008152"/>
    <lineage>
        <taxon>Archaea</taxon>
        <taxon>Methanobacteriati</taxon>
        <taxon>Methanobacteriota</taxon>
        <taxon>Stenosarchaea group</taxon>
        <taxon>Halobacteria</taxon>
        <taxon>Halobacteriales</taxon>
        <taxon>Haladaptataceae</taxon>
        <taxon>Haladaptatus</taxon>
    </lineage>
</organism>
<keyword evidence="9" id="KW-0326">Glycosidase</keyword>
<comment type="similarity">
    <text evidence="3">Belongs to the glycosyl hydrolase 4 family.</text>
</comment>
<dbReference type="RefSeq" id="WP_227778242.1">
    <property type="nucleotide sequence ID" value="NZ_BAABKX010000013.1"/>
</dbReference>
<accession>A0AAV3UJ78</accession>
<dbReference type="GeneID" id="68616988"/>
<evidence type="ECO:0000256" key="1">
    <source>
        <dbReference type="ARBA" id="ARBA00001911"/>
    </source>
</evidence>
<evidence type="ECO:0000259" key="10">
    <source>
        <dbReference type="Pfam" id="PF11975"/>
    </source>
</evidence>
<keyword evidence="7" id="KW-0464">Manganese</keyword>
<evidence type="ECO:0000256" key="4">
    <source>
        <dbReference type="ARBA" id="ARBA00022723"/>
    </source>
</evidence>
<keyword evidence="4" id="KW-0479">Metal-binding</keyword>
<dbReference type="SUPFAM" id="SSF51735">
    <property type="entry name" value="NAD(P)-binding Rossmann-fold domains"/>
    <property type="match status" value="1"/>
</dbReference>
<dbReference type="InterPro" id="IPR036291">
    <property type="entry name" value="NAD(P)-bd_dom_sf"/>
</dbReference>
<reference evidence="11 12" key="1">
    <citation type="journal article" date="2019" name="Int. J. Syst. Evol. Microbiol.">
        <title>The Global Catalogue of Microorganisms (GCM) 10K type strain sequencing project: providing services to taxonomists for standard genome sequencing and annotation.</title>
        <authorList>
            <consortium name="The Broad Institute Genomics Platform"/>
            <consortium name="The Broad Institute Genome Sequencing Center for Infectious Disease"/>
            <person name="Wu L."/>
            <person name="Ma J."/>
        </authorList>
    </citation>
    <scope>NUCLEOTIDE SEQUENCE [LARGE SCALE GENOMIC DNA]</scope>
    <source>
        <strain evidence="11 12">JCM 17504</strain>
    </source>
</reference>
<dbReference type="PANTHER" id="PTHR32092">
    <property type="entry name" value="6-PHOSPHO-BETA-GLUCOSIDASE-RELATED"/>
    <property type="match status" value="1"/>
</dbReference>
<dbReference type="InterPro" id="IPR053715">
    <property type="entry name" value="GH4_Enzyme_sf"/>
</dbReference>
<feature type="domain" description="Glycosyl hydrolase family 4 C-terminal" evidence="10">
    <location>
        <begin position="225"/>
        <end position="449"/>
    </location>
</feature>
<sequence>MESEIGNKTDSGATVTKGKDLVEDIKIGYIGGGSRGWAYTLINDLAQCKTITGEVVLYDRVFESAKRNERFGNWVQDREDAVGDWEYTAVEDRATALEGADFVVLSTQDPPPETMAHELDIPAKYGIYQSVGDTVGPGGTVRAMRTIPVYRDIAGAIREHCPEAWVINYTNPMTICVRTLYEEYPDINAVGCCHEVFHTQEHLAKLVGKYRDTDQPSRKEINVNVKGINHFTWIDEMSWRGENLHPLLETHLKEEIRDRSFEPGSLDEDSYFVDNELVTYELYERFGIFPAAGDRHLAEFVPWFLTADDAKDVQQWGIRLTPSEYRVNRQEDALTKFHGPMNGEEEFEFFESGEELVDIIHALLGFEDLKTNLNMPNCGQVSNLPENAVVETNALFTDDCVMPLTSGELPAQVHNIVSTHVVNQETLIKAGFSGDVDLAFQAFLNDPLVTISMTDARAMFNELMTAVRPYLEDHWNLDNASVVH</sequence>
<dbReference type="Pfam" id="PF11975">
    <property type="entry name" value="Glyco_hydro_4C"/>
    <property type="match status" value="1"/>
</dbReference>
<dbReference type="Pfam" id="PF02056">
    <property type="entry name" value="Glyco_hydro_4"/>
    <property type="match status" value="1"/>
</dbReference>
<dbReference type="GO" id="GO:0005975">
    <property type="term" value="P:carbohydrate metabolic process"/>
    <property type="evidence" value="ECO:0007669"/>
    <property type="project" value="InterPro"/>
</dbReference>
<evidence type="ECO:0000256" key="7">
    <source>
        <dbReference type="ARBA" id="ARBA00023211"/>
    </source>
</evidence>
<dbReference type="EMBL" id="BAABKX010000013">
    <property type="protein sequence ID" value="GAA5052912.1"/>
    <property type="molecule type" value="Genomic_DNA"/>
</dbReference>
<evidence type="ECO:0000256" key="6">
    <source>
        <dbReference type="ARBA" id="ARBA00023027"/>
    </source>
</evidence>
<keyword evidence="6" id="KW-0520">NAD</keyword>
<dbReference type="SUPFAM" id="SSF56327">
    <property type="entry name" value="LDH C-terminal domain-like"/>
    <property type="match status" value="1"/>
</dbReference>
<comment type="cofactor">
    <cofactor evidence="2">
        <name>Mn(2+)</name>
        <dbReference type="ChEBI" id="CHEBI:29035"/>
    </cofactor>
</comment>
<dbReference type="InterPro" id="IPR001088">
    <property type="entry name" value="Glyco_hydro_4"/>
</dbReference>
<dbReference type="PANTHER" id="PTHR32092:SF2">
    <property type="entry name" value="ALPHA-GALACTURONIDASE"/>
    <property type="match status" value="1"/>
</dbReference>
<evidence type="ECO:0000256" key="5">
    <source>
        <dbReference type="ARBA" id="ARBA00022801"/>
    </source>
</evidence>
<evidence type="ECO:0000256" key="2">
    <source>
        <dbReference type="ARBA" id="ARBA00001936"/>
    </source>
</evidence>
<dbReference type="InterPro" id="IPR015955">
    <property type="entry name" value="Lactate_DH/Glyco_Ohase_4_C"/>
</dbReference>
<protein>
    <submittedName>
        <fullName evidence="11">Alpha-glucosidase/alpha-galactosidase</fullName>
    </submittedName>
</protein>
<evidence type="ECO:0000256" key="3">
    <source>
        <dbReference type="ARBA" id="ARBA00010141"/>
    </source>
</evidence>
<dbReference type="GO" id="GO:0046872">
    <property type="term" value="F:metal ion binding"/>
    <property type="evidence" value="ECO:0007669"/>
    <property type="project" value="UniProtKB-KW"/>
</dbReference>
<name>A0AAV3UJ78_9EURY</name>
<keyword evidence="5" id="KW-0378">Hydrolase</keyword>
<evidence type="ECO:0000256" key="9">
    <source>
        <dbReference type="ARBA" id="ARBA00023295"/>
    </source>
</evidence>
<evidence type="ECO:0000313" key="11">
    <source>
        <dbReference type="EMBL" id="GAA5052912.1"/>
    </source>
</evidence>
<evidence type="ECO:0000313" key="12">
    <source>
        <dbReference type="Proteomes" id="UP001501729"/>
    </source>
</evidence>
<evidence type="ECO:0000256" key="8">
    <source>
        <dbReference type="ARBA" id="ARBA00023277"/>
    </source>
</evidence>
<proteinExistence type="inferred from homology"/>
<comment type="caution">
    <text evidence="11">The sequence shown here is derived from an EMBL/GenBank/DDBJ whole genome shotgun (WGS) entry which is preliminary data.</text>
</comment>
<dbReference type="GO" id="GO:0016616">
    <property type="term" value="F:oxidoreductase activity, acting on the CH-OH group of donors, NAD or NADP as acceptor"/>
    <property type="evidence" value="ECO:0007669"/>
    <property type="project" value="InterPro"/>
</dbReference>
<keyword evidence="8" id="KW-0119">Carbohydrate metabolism</keyword>
<comment type="cofactor">
    <cofactor evidence="1">
        <name>NAD(+)</name>
        <dbReference type="ChEBI" id="CHEBI:57540"/>
    </cofactor>
</comment>
<gene>
    <name evidence="11" type="ORF">GCM10025751_29560</name>
</gene>
<dbReference type="PRINTS" id="PR00732">
    <property type="entry name" value="GLHYDRLASE4"/>
</dbReference>
<dbReference type="Proteomes" id="UP001501729">
    <property type="component" value="Unassembled WGS sequence"/>
</dbReference>
<dbReference type="Gene3D" id="3.90.1820.10">
    <property type="entry name" value="AglA-like glucosidase"/>
    <property type="match status" value="1"/>
</dbReference>
<dbReference type="AlphaFoldDB" id="A0AAV3UJ78"/>
<dbReference type="GO" id="GO:0004553">
    <property type="term" value="F:hydrolase activity, hydrolyzing O-glycosyl compounds"/>
    <property type="evidence" value="ECO:0007669"/>
    <property type="project" value="InterPro"/>
</dbReference>
<dbReference type="InterPro" id="IPR022616">
    <property type="entry name" value="Glyco_hydro_4_C"/>
</dbReference>
<keyword evidence="12" id="KW-1185">Reference proteome</keyword>